<reference evidence="4" key="1">
    <citation type="submission" date="2017-02" db="UniProtKB">
        <authorList>
            <consortium name="WormBaseParasite"/>
        </authorList>
    </citation>
    <scope>IDENTIFICATION</scope>
</reference>
<protein>
    <submittedName>
        <fullName evidence="4">UDENN FNIP1/2-type domain-containing protein</fullName>
    </submittedName>
</protein>
<dbReference type="EMBL" id="UYRR01016354">
    <property type="protein sequence ID" value="VDK28394.1"/>
    <property type="molecule type" value="Genomic_DNA"/>
</dbReference>
<sequence length="168" mass="18595">MRNSSLVSSLADREETCKRSHFDSSPQLLKMSSALLKRFSTADFKRQFGTRMIIFQESKDVYSKDSENSDSGFDVSSDENPSVPGSPRTRGSSGATGENRDESRSIIRLCVSAAYFSALTKRTEIVLLGIRPIIEESDMLGAIRSAIAQVFSASFIPSYKTLLKNIYT</sequence>
<evidence type="ECO:0000256" key="1">
    <source>
        <dbReference type="SAM" id="MobiDB-lite"/>
    </source>
</evidence>
<reference evidence="2 3" key="2">
    <citation type="submission" date="2018-11" db="EMBL/GenBank/DDBJ databases">
        <authorList>
            <consortium name="Pathogen Informatics"/>
        </authorList>
    </citation>
    <scope>NUCLEOTIDE SEQUENCE [LARGE SCALE GENOMIC DNA]</scope>
</reference>
<gene>
    <name evidence="2" type="ORF">ASIM_LOCUS7042</name>
</gene>
<dbReference type="Proteomes" id="UP000267096">
    <property type="component" value="Unassembled WGS sequence"/>
</dbReference>
<proteinExistence type="predicted"/>
<keyword evidence="3" id="KW-1185">Reference proteome</keyword>
<accession>A0A0M3JI12</accession>
<dbReference type="AlphaFoldDB" id="A0A0M3JI12"/>
<name>A0A0M3JI12_ANISI</name>
<evidence type="ECO:0000313" key="4">
    <source>
        <dbReference type="WBParaSite" id="ASIM_0000727701-mRNA-1"/>
    </source>
</evidence>
<dbReference type="WBParaSite" id="ASIM_0000727701-mRNA-1">
    <property type="protein sequence ID" value="ASIM_0000727701-mRNA-1"/>
    <property type="gene ID" value="ASIM_0000727701"/>
</dbReference>
<evidence type="ECO:0000313" key="2">
    <source>
        <dbReference type="EMBL" id="VDK28394.1"/>
    </source>
</evidence>
<evidence type="ECO:0000313" key="3">
    <source>
        <dbReference type="Proteomes" id="UP000267096"/>
    </source>
</evidence>
<feature type="region of interest" description="Disordered" evidence="1">
    <location>
        <begin position="60"/>
        <end position="99"/>
    </location>
</feature>
<organism evidence="4">
    <name type="scientific">Anisakis simplex</name>
    <name type="common">Herring worm</name>
    <dbReference type="NCBI Taxonomy" id="6269"/>
    <lineage>
        <taxon>Eukaryota</taxon>
        <taxon>Metazoa</taxon>
        <taxon>Ecdysozoa</taxon>
        <taxon>Nematoda</taxon>
        <taxon>Chromadorea</taxon>
        <taxon>Rhabditida</taxon>
        <taxon>Spirurina</taxon>
        <taxon>Ascaridomorpha</taxon>
        <taxon>Ascaridoidea</taxon>
        <taxon>Anisakidae</taxon>
        <taxon>Anisakis</taxon>
        <taxon>Anisakis simplex complex</taxon>
    </lineage>
</organism>